<dbReference type="SUPFAM" id="SSF47473">
    <property type="entry name" value="EF-hand"/>
    <property type="match status" value="1"/>
</dbReference>
<evidence type="ECO:0000259" key="2">
    <source>
        <dbReference type="PROSITE" id="PS50222"/>
    </source>
</evidence>
<dbReference type="Pfam" id="PF13405">
    <property type="entry name" value="EF-hand_6"/>
    <property type="match status" value="1"/>
</dbReference>
<evidence type="ECO:0000313" key="4">
    <source>
        <dbReference type="Proteomes" id="UP000827721"/>
    </source>
</evidence>
<reference evidence="3 4" key="1">
    <citation type="submission" date="2021-02" db="EMBL/GenBank/DDBJ databases">
        <title>Plant Genome Project.</title>
        <authorList>
            <person name="Zhang R.-G."/>
        </authorList>
    </citation>
    <scope>NUCLEOTIDE SEQUENCE [LARGE SCALE GENOMIC DNA]</scope>
    <source>
        <tissue evidence="3">Leaves</tissue>
    </source>
</reference>
<feature type="domain" description="EF-hand" evidence="2">
    <location>
        <begin position="44"/>
        <end position="79"/>
    </location>
</feature>
<dbReference type="Pfam" id="PF13202">
    <property type="entry name" value="EF-hand_5"/>
    <property type="match status" value="1"/>
</dbReference>
<organism evidence="3 4">
    <name type="scientific">Xanthoceras sorbifolium</name>
    <dbReference type="NCBI Taxonomy" id="99658"/>
    <lineage>
        <taxon>Eukaryota</taxon>
        <taxon>Viridiplantae</taxon>
        <taxon>Streptophyta</taxon>
        <taxon>Embryophyta</taxon>
        <taxon>Tracheophyta</taxon>
        <taxon>Spermatophyta</taxon>
        <taxon>Magnoliopsida</taxon>
        <taxon>eudicotyledons</taxon>
        <taxon>Gunneridae</taxon>
        <taxon>Pentapetalae</taxon>
        <taxon>rosids</taxon>
        <taxon>malvids</taxon>
        <taxon>Sapindales</taxon>
        <taxon>Sapindaceae</taxon>
        <taxon>Xanthoceroideae</taxon>
        <taxon>Xanthoceras</taxon>
    </lineage>
</organism>
<dbReference type="EMBL" id="JAFEMO010000007">
    <property type="protein sequence ID" value="KAH7567403.1"/>
    <property type="molecule type" value="Genomic_DNA"/>
</dbReference>
<dbReference type="SMART" id="SM00054">
    <property type="entry name" value="EFh"/>
    <property type="match status" value="2"/>
</dbReference>
<dbReference type="CDD" id="cd00051">
    <property type="entry name" value="EFh"/>
    <property type="match status" value="1"/>
</dbReference>
<dbReference type="Proteomes" id="UP000827721">
    <property type="component" value="Unassembled WGS sequence"/>
</dbReference>
<protein>
    <recommendedName>
        <fullName evidence="2">EF-hand domain-containing protein</fullName>
    </recommendedName>
</protein>
<evidence type="ECO:0000256" key="1">
    <source>
        <dbReference type="ARBA" id="ARBA00022837"/>
    </source>
</evidence>
<accession>A0ABQ8HSV8</accession>
<sequence>MSTSHRRGVNIECAGTNEKSADKKWQWSWPWTRRKHNKSVQIPLTEEQWKVWLRGFDTNCDGRLSKEELKNALESLGSSFPAWRAWRALYHADENGDGYISDDELDGLVKYIIKRGYAPPSNS</sequence>
<evidence type="ECO:0000313" key="3">
    <source>
        <dbReference type="EMBL" id="KAH7567403.1"/>
    </source>
</evidence>
<keyword evidence="1" id="KW-0106">Calcium</keyword>
<gene>
    <name evidence="3" type="ORF">JRO89_XS07G0066300</name>
</gene>
<dbReference type="InterPro" id="IPR018247">
    <property type="entry name" value="EF_Hand_1_Ca_BS"/>
</dbReference>
<dbReference type="Gene3D" id="1.10.238.10">
    <property type="entry name" value="EF-hand"/>
    <property type="match status" value="1"/>
</dbReference>
<dbReference type="PROSITE" id="PS50222">
    <property type="entry name" value="EF_HAND_2"/>
    <property type="match status" value="1"/>
</dbReference>
<dbReference type="InterPro" id="IPR002048">
    <property type="entry name" value="EF_hand_dom"/>
</dbReference>
<dbReference type="PROSITE" id="PS00018">
    <property type="entry name" value="EF_HAND_1"/>
    <property type="match status" value="2"/>
</dbReference>
<comment type="caution">
    <text evidence="3">The sequence shown here is derived from an EMBL/GenBank/DDBJ whole genome shotgun (WGS) entry which is preliminary data.</text>
</comment>
<name>A0ABQ8HSV8_9ROSI</name>
<keyword evidence="4" id="KW-1185">Reference proteome</keyword>
<proteinExistence type="predicted"/>
<dbReference type="InterPro" id="IPR011992">
    <property type="entry name" value="EF-hand-dom_pair"/>
</dbReference>